<proteinExistence type="predicted"/>
<dbReference type="InterPro" id="IPR043129">
    <property type="entry name" value="ATPase_NBD"/>
</dbReference>
<dbReference type="AlphaFoldDB" id="A0A3P8KYX2"/>
<sequence>MADSPEVRRLQDLAEKMAHLVAGRLAQYPVDVIYLVGGASRFHQFADVFRKTTGKRVIQATHPLLVTPPGIAMHSR</sequence>
<dbReference type="EMBL" id="LR131271">
    <property type="protein sequence ID" value="VDR27872.1"/>
    <property type="molecule type" value="Genomic_DNA"/>
</dbReference>
<evidence type="ECO:0000313" key="2">
    <source>
        <dbReference type="Proteomes" id="UP000274346"/>
    </source>
</evidence>
<gene>
    <name evidence="1" type="ORF">NCTC13098_04247</name>
</gene>
<dbReference type="KEGG" id="rtg:NCTC13098_04247"/>
<name>A0A3P8KYX2_RAOTE</name>
<protein>
    <submittedName>
        <fullName evidence="1">Ethanolamine utilization protein EutJ</fullName>
    </submittedName>
</protein>
<accession>A0A3P8KYX2</accession>
<evidence type="ECO:0000313" key="1">
    <source>
        <dbReference type="EMBL" id="VDR27872.1"/>
    </source>
</evidence>
<organism evidence="1 2">
    <name type="scientific">Raoultella terrigena</name>
    <name type="common">Klebsiella terrigena</name>
    <dbReference type="NCBI Taxonomy" id="577"/>
    <lineage>
        <taxon>Bacteria</taxon>
        <taxon>Pseudomonadati</taxon>
        <taxon>Pseudomonadota</taxon>
        <taxon>Gammaproteobacteria</taxon>
        <taxon>Enterobacterales</taxon>
        <taxon>Enterobacteriaceae</taxon>
        <taxon>Klebsiella/Raoultella group</taxon>
        <taxon>Raoultella</taxon>
    </lineage>
</organism>
<reference evidence="1 2" key="1">
    <citation type="submission" date="2018-12" db="EMBL/GenBank/DDBJ databases">
        <authorList>
            <consortium name="Pathogen Informatics"/>
        </authorList>
    </citation>
    <scope>NUCLEOTIDE SEQUENCE [LARGE SCALE GENOMIC DNA]</scope>
    <source>
        <strain evidence="1 2">NCTC13098</strain>
    </source>
</reference>
<dbReference type="SUPFAM" id="SSF53067">
    <property type="entry name" value="Actin-like ATPase domain"/>
    <property type="match status" value="1"/>
</dbReference>
<dbReference type="Proteomes" id="UP000274346">
    <property type="component" value="Chromosome"/>
</dbReference>